<gene>
    <name evidence="1" type="ORF">L3081_17890</name>
</gene>
<keyword evidence="2" id="KW-1185">Reference proteome</keyword>
<comment type="caution">
    <text evidence="1">The sequence shown here is derived from an EMBL/GenBank/DDBJ whole genome shotgun (WGS) entry which is preliminary data.</text>
</comment>
<evidence type="ECO:0000313" key="2">
    <source>
        <dbReference type="Proteomes" id="UP001139646"/>
    </source>
</evidence>
<accession>A0ABS9X3V7</accession>
<protein>
    <recommendedName>
        <fullName evidence="3">PEGA domain-containing protein</fullName>
    </recommendedName>
</protein>
<evidence type="ECO:0000313" key="1">
    <source>
        <dbReference type="EMBL" id="MCI2284920.1"/>
    </source>
</evidence>
<reference evidence="1" key="1">
    <citation type="submission" date="2022-01" db="EMBL/GenBank/DDBJ databases">
        <title>Colwellia maritima, isolated from seawater.</title>
        <authorList>
            <person name="Kristyanto S."/>
            <person name="Jung J."/>
            <person name="Jeon C.O."/>
        </authorList>
    </citation>
    <scope>NUCLEOTIDE SEQUENCE</scope>
    <source>
        <strain evidence="1">MSW7</strain>
    </source>
</reference>
<dbReference type="RefSeq" id="WP_242287396.1">
    <property type="nucleotide sequence ID" value="NZ_JAKKSL010000003.1"/>
</dbReference>
<proteinExistence type="predicted"/>
<dbReference type="EMBL" id="JAKKSL010000003">
    <property type="protein sequence ID" value="MCI2284920.1"/>
    <property type="molecule type" value="Genomic_DNA"/>
</dbReference>
<evidence type="ECO:0008006" key="3">
    <source>
        <dbReference type="Google" id="ProtNLM"/>
    </source>
</evidence>
<dbReference type="Proteomes" id="UP001139646">
    <property type="component" value="Unassembled WGS sequence"/>
</dbReference>
<name>A0ABS9X3V7_9GAMM</name>
<sequence>MDLKVIVLPFLGLLTLVGCDEKTTTDGITCTANVAPAITIGVIDKATGDFIACDASAVIEDTGFSVEIPPYVDAYGVCDNTHTLQVAHERSGVYDVHVFKEGYLDWSMYSIEVTSGICHVNTVHIIAELEK</sequence>
<dbReference type="PROSITE" id="PS51257">
    <property type="entry name" value="PROKAR_LIPOPROTEIN"/>
    <property type="match status" value="1"/>
</dbReference>
<organism evidence="1 2">
    <name type="scientific">Colwellia maritima</name>
    <dbReference type="NCBI Taxonomy" id="2912588"/>
    <lineage>
        <taxon>Bacteria</taxon>
        <taxon>Pseudomonadati</taxon>
        <taxon>Pseudomonadota</taxon>
        <taxon>Gammaproteobacteria</taxon>
        <taxon>Alteromonadales</taxon>
        <taxon>Colwelliaceae</taxon>
        <taxon>Colwellia</taxon>
    </lineage>
</organism>